<feature type="region of interest" description="Disordered" evidence="1">
    <location>
        <begin position="678"/>
        <end position="720"/>
    </location>
</feature>
<feature type="region of interest" description="Disordered" evidence="1">
    <location>
        <begin position="80"/>
        <end position="105"/>
    </location>
</feature>
<gene>
    <name evidence="3" type="ORF">CBER1_06203</name>
</gene>
<feature type="domain" description="Heterokaryon incompatibility" evidence="2">
    <location>
        <begin position="134"/>
        <end position="218"/>
    </location>
</feature>
<evidence type="ECO:0000259" key="2">
    <source>
        <dbReference type="Pfam" id="PF06985"/>
    </source>
</evidence>
<feature type="region of interest" description="Disordered" evidence="1">
    <location>
        <begin position="20"/>
        <end position="46"/>
    </location>
</feature>
<dbReference type="OrthoDB" id="5303367at2759"/>
<reference evidence="4" key="1">
    <citation type="journal article" date="2017" name="bioRxiv">
        <title>Conservation of a gene cluster reveals novel cercosporin biosynthetic mechanisms and extends production to the genus Colletotrichum.</title>
        <authorList>
            <person name="de Jonge R."/>
            <person name="Ebert M.K."/>
            <person name="Huitt-Roehl C.R."/>
            <person name="Pal P."/>
            <person name="Suttle J.C."/>
            <person name="Spanner R.E."/>
            <person name="Neubauer J.D."/>
            <person name="Jurick W.M.II."/>
            <person name="Stott K.A."/>
            <person name="Secor G.A."/>
            <person name="Thomma B.P.H.J."/>
            <person name="Van de Peer Y."/>
            <person name="Townsend C.A."/>
            <person name="Bolton M.D."/>
        </authorList>
    </citation>
    <scope>NUCLEOTIDE SEQUENCE [LARGE SCALE GENOMIC DNA]</scope>
    <source>
        <strain evidence="4">CBS538.71</strain>
    </source>
</reference>
<comment type="caution">
    <text evidence="3">The sequence shown here is derived from an EMBL/GenBank/DDBJ whole genome shotgun (WGS) entry which is preliminary data.</text>
</comment>
<feature type="compositionally biased region" description="Low complexity" evidence="1">
    <location>
        <begin position="20"/>
        <end position="30"/>
    </location>
</feature>
<dbReference type="EMBL" id="PNEN01000178">
    <property type="protein sequence ID" value="PPJ60919.1"/>
    <property type="molecule type" value="Genomic_DNA"/>
</dbReference>
<dbReference type="InterPro" id="IPR010730">
    <property type="entry name" value="HET"/>
</dbReference>
<sequence length="720" mass="81206">MRLLKTPLFDAEAVKYASDSHSDAASVASVTESLRGRPHDDTLSRTRNLDFSGIDFSTGQTRQRNVSAQARRLSLDVPPARRLSLSESESESDDESVASTTSSEPDVELSWDTVWSAEWTPELVEFSGRELPQYAILSHTWQLDEVLYRDVVFGTSAARAGYRKLKLAATQARVHGYCYIWIDTCCIDKSSSAELQEAINSMFNWYAQAETCYAYLSDVMFQRHQAGFEPMFSNSRWFTRGWTLQELLAPRDVYFFSESWHELGNLRGPDDEPLRKLVSQTTGISEYYLLATHRLTKANVATRMRWASGRETARTEDMAYSLLGNFDISMPLLCGEGKKAFRRFDTIRHGLPSDSPADFARYTVHDDRLAKRHGRDLTATTSYTMTNVGLSIELKLKSIVTDTIYLALLERQKAKDKSRSAICLWRMGGTRFVRILCNKLSSVLPEETTATPCLIWQDIEARVSTGDAVSWHPKIRFELSIPWMADFKVVCLTSGPYTHFFGDIDRKTLSDQVCSVLVFPALLVLRHLRTSNEFVIECGSLGHVTVGYNAHCLPDLMREMPDVEYVSGLPATESHIMAIKRHLRARRPNLKLAGMPAQVPVKGHEVSKWKVNTRVMRLVDQETYVLTVDIEVPLKVRDPRKASQLQLELDLITAWNALGNPHGKQDIHAGARNTFHPSRDARVEPMLSGDGTSDSSPKPAGKMSRIRKVVWAADTPSRPK</sequence>
<dbReference type="AlphaFoldDB" id="A0A2S6CMH4"/>
<dbReference type="PANTHER" id="PTHR10622">
    <property type="entry name" value="HET DOMAIN-CONTAINING PROTEIN"/>
    <property type="match status" value="1"/>
</dbReference>
<dbReference type="STRING" id="357750.A0A2S6CMH4"/>
<evidence type="ECO:0000313" key="3">
    <source>
        <dbReference type="EMBL" id="PPJ60919.1"/>
    </source>
</evidence>
<evidence type="ECO:0000256" key="1">
    <source>
        <dbReference type="SAM" id="MobiDB-lite"/>
    </source>
</evidence>
<name>A0A2S6CMH4_9PEZI</name>
<accession>A0A2S6CMH4</accession>
<dbReference type="PANTHER" id="PTHR10622:SF10">
    <property type="entry name" value="HET DOMAIN-CONTAINING PROTEIN"/>
    <property type="match status" value="1"/>
</dbReference>
<proteinExistence type="predicted"/>
<organism evidence="3 4">
    <name type="scientific">Cercospora berteroae</name>
    <dbReference type="NCBI Taxonomy" id="357750"/>
    <lineage>
        <taxon>Eukaryota</taxon>
        <taxon>Fungi</taxon>
        <taxon>Dikarya</taxon>
        <taxon>Ascomycota</taxon>
        <taxon>Pezizomycotina</taxon>
        <taxon>Dothideomycetes</taxon>
        <taxon>Dothideomycetidae</taxon>
        <taxon>Mycosphaerellales</taxon>
        <taxon>Mycosphaerellaceae</taxon>
        <taxon>Cercospora</taxon>
    </lineage>
</organism>
<protein>
    <recommendedName>
        <fullName evidence="2">Heterokaryon incompatibility domain-containing protein</fullName>
    </recommendedName>
</protein>
<dbReference type="Proteomes" id="UP000237631">
    <property type="component" value="Unassembled WGS sequence"/>
</dbReference>
<feature type="compositionally biased region" description="Basic and acidic residues" evidence="1">
    <location>
        <begin position="34"/>
        <end position="46"/>
    </location>
</feature>
<keyword evidence="4" id="KW-1185">Reference proteome</keyword>
<dbReference type="Pfam" id="PF06985">
    <property type="entry name" value="HET"/>
    <property type="match status" value="1"/>
</dbReference>
<evidence type="ECO:0000313" key="4">
    <source>
        <dbReference type="Proteomes" id="UP000237631"/>
    </source>
</evidence>